<dbReference type="Proteomes" id="UP000184346">
    <property type="component" value="Unassembled WGS sequence"/>
</dbReference>
<keyword evidence="1" id="KW-0812">Transmembrane</keyword>
<sequence>MARPSPWVAPVIAIVLFFNSMLALLIHRIDISGLEVAVIADEGEHHSAVNSILMACSFAASLKIS</sequence>
<keyword evidence="1" id="KW-0472">Membrane</keyword>
<gene>
    <name evidence="2" type="ORF">SAMN02745148_03252</name>
</gene>
<feature type="transmembrane region" description="Helical" evidence="1">
    <location>
        <begin position="6"/>
        <end position="26"/>
    </location>
</feature>
<accession>A0A1M5DKL6</accession>
<proteinExistence type="predicted"/>
<organism evidence="2 3">
    <name type="scientific">Modicisalibacter ilicicola DSM 19980</name>
    <dbReference type="NCBI Taxonomy" id="1121942"/>
    <lineage>
        <taxon>Bacteria</taxon>
        <taxon>Pseudomonadati</taxon>
        <taxon>Pseudomonadota</taxon>
        <taxon>Gammaproteobacteria</taxon>
        <taxon>Oceanospirillales</taxon>
        <taxon>Halomonadaceae</taxon>
        <taxon>Modicisalibacter</taxon>
    </lineage>
</organism>
<protein>
    <submittedName>
        <fullName evidence="2">Uncharacterized protein</fullName>
    </submittedName>
</protein>
<dbReference type="EMBL" id="FQUJ01000018">
    <property type="protein sequence ID" value="SHF67441.1"/>
    <property type="molecule type" value="Genomic_DNA"/>
</dbReference>
<keyword evidence="1" id="KW-1133">Transmembrane helix</keyword>
<evidence type="ECO:0000313" key="2">
    <source>
        <dbReference type="EMBL" id="SHF67441.1"/>
    </source>
</evidence>
<name>A0A1M5DKL6_9GAMM</name>
<dbReference type="AlphaFoldDB" id="A0A1M5DKL6"/>
<evidence type="ECO:0000256" key="1">
    <source>
        <dbReference type="SAM" id="Phobius"/>
    </source>
</evidence>
<keyword evidence="3" id="KW-1185">Reference proteome</keyword>
<reference evidence="2 3" key="1">
    <citation type="submission" date="2016-11" db="EMBL/GenBank/DDBJ databases">
        <authorList>
            <person name="Jaros S."/>
            <person name="Januszkiewicz K."/>
            <person name="Wedrychowicz H."/>
        </authorList>
    </citation>
    <scope>NUCLEOTIDE SEQUENCE [LARGE SCALE GENOMIC DNA]</scope>
    <source>
        <strain evidence="2 3">DSM 19980</strain>
    </source>
</reference>
<evidence type="ECO:0000313" key="3">
    <source>
        <dbReference type="Proteomes" id="UP000184346"/>
    </source>
</evidence>